<accession>A0A401G4S3</accession>
<keyword evidence="3" id="KW-1185">Reference proteome</keyword>
<reference evidence="2 3" key="1">
    <citation type="journal article" date="2018" name="Sci. Rep.">
        <title>Genome sequence of the cauliflower mushroom Sparassis crispa (Hanabiratake) and its association with beneficial usage.</title>
        <authorList>
            <person name="Kiyama R."/>
            <person name="Furutani Y."/>
            <person name="Kawaguchi K."/>
            <person name="Nakanishi T."/>
        </authorList>
    </citation>
    <scope>NUCLEOTIDE SEQUENCE [LARGE SCALE GENOMIC DNA]</scope>
</reference>
<feature type="region of interest" description="Disordered" evidence="1">
    <location>
        <begin position="1"/>
        <end position="20"/>
    </location>
</feature>
<evidence type="ECO:0000313" key="2">
    <source>
        <dbReference type="EMBL" id="GBE77142.1"/>
    </source>
</evidence>
<feature type="region of interest" description="Disordered" evidence="1">
    <location>
        <begin position="64"/>
        <end position="84"/>
    </location>
</feature>
<dbReference type="EMBL" id="BFAD01000001">
    <property type="protein sequence ID" value="GBE77142.1"/>
    <property type="molecule type" value="Genomic_DNA"/>
</dbReference>
<evidence type="ECO:0000313" key="3">
    <source>
        <dbReference type="Proteomes" id="UP000287166"/>
    </source>
</evidence>
<feature type="compositionally biased region" description="Polar residues" evidence="1">
    <location>
        <begin position="1"/>
        <end position="17"/>
    </location>
</feature>
<name>A0A401G4S3_9APHY</name>
<dbReference type="AlphaFoldDB" id="A0A401G4S3"/>
<comment type="caution">
    <text evidence="2">The sequence shown here is derived from an EMBL/GenBank/DDBJ whole genome shotgun (WGS) entry which is preliminary data.</text>
</comment>
<organism evidence="2 3">
    <name type="scientific">Sparassis crispa</name>
    <dbReference type="NCBI Taxonomy" id="139825"/>
    <lineage>
        <taxon>Eukaryota</taxon>
        <taxon>Fungi</taxon>
        <taxon>Dikarya</taxon>
        <taxon>Basidiomycota</taxon>
        <taxon>Agaricomycotina</taxon>
        <taxon>Agaricomycetes</taxon>
        <taxon>Polyporales</taxon>
        <taxon>Sparassidaceae</taxon>
        <taxon>Sparassis</taxon>
    </lineage>
</organism>
<evidence type="ECO:0000256" key="1">
    <source>
        <dbReference type="SAM" id="MobiDB-lite"/>
    </source>
</evidence>
<sequence>MVHQNTPAASVPSTSSEPPDEALQLIKTIETQVKNLESKMTITMSLLQELCKAIKSLNEVPRRDYSGAGGASHCSDVPEATAAI</sequence>
<proteinExistence type="predicted"/>
<dbReference type="Proteomes" id="UP000287166">
    <property type="component" value="Unassembled WGS sequence"/>
</dbReference>
<dbReference type="RefSeq" id="XP_027608055.1">
    <property type="nucleotide sequence ID" value="XM_027752254.1"/>
</dbReference>
<dbReference type="GeneID" id="38774059"/>
<protein>
    <submittedName>
        <fullName evidence="2">Uncharacterized protein</fullName>
    </submittedName>
</protein>
<dbReference type="InParanoid" id="A0A401G4S3"/>
<gene>
    <name evidence="2" type="ORF">SCP_0100140</name>
</gene>